<dbReference type="PANTHER" id="PTHR24305:SF230">
    <property type="entry name" value="P450, PUTATIVE (EUROFUNG)-RELATED"/>
    <property type="match status" value="1"/>
</dbReference>
<protein>
    <submittedName>
        <fullName evidence="11">Uncharacterized protein</fullName>
    </submittedName>
</protein>
<evidence type="ECO:0000256" key="3">
    <source>
        <dbReference type="ARBA" id="ARBA00022617"/>
    </source>
</evidence>
<evidence type="ECO:0000256" key="5">
    <source>
        <dbReference type="ARBA" id="ARBA00023002"/>
    </source>
</evidence>
<dbReference type="Proteomes" id="UP000696573">
    <property type="component" value="Unassembled WGS sequence"/>
</dbReference>
<dbReference type="GO" id="GO:0020037">
    <property type="term" value="F:heme binding"/>
    <property type="evidence" value="ECO:0007669"/>
    <property type="project" value="InterPro"/>
</dbReference>
<dbReference type="PROSITE" id="PS00086">
    <property type="entry name" value="CYTOCHROME_P450"/>
    <property type="match status" value="1"/>
</dbReference>
<keyword evidence="5 9" id="KW-0560">Oxidoreductase</keyword>
<evidence type="ECO:0000256" key="10">
    <source>
        <dbReference type="SAM" id="Phobius"/>
    </source>
</evidence>
<dbReference type="PRINTS" id="PR00385">
    <property type="entry name" value="P450"/>
</dbReference>
<dbReference type="GO" id="GO:0005506">
    <property type="term" value="F:iron ion binding"/>
    <property type="evidence" value="ECO:0007669"/>
    <property type="project" value="InterPro"/>
</dbReference>
<dbReference type="InterPro" id="IPR017972">
    <property type="entry name" value="Cyt_P450_CS"/>
</dbReference>
<dbReference type="Gene3D" id="1.10.630.10">
    <property type="entry name" value="Cytochrome P450"/>
    <property type="match status" value="1"/>
</dbReference>
<evidence type="ECO:0000256" key="9">
    <source>
        <dbReference type="RuleBase" id="RU000461"/>
    </source>
</evidence>
<proteinExistence type="inferred from homology"/>
<dbReference type="AlphaFoldDB" id="A0A9N9VV90"/>
<keyword evidence="3 8" id="KW-0349">Heme</keyword>
<keyword evidence="10" id="KW-1133">Transmembrane helix</keyword>
<sequence>MPSSKGLLVASIAAFALTVLYLFGTIVYNVFLHPLRKFPGPLFMRATRLPFAYKVITGTLPFEMLDLHNQYGDVVRAAPNELAFLDEKAWKDTMGHRTQGRPEFTKPRFFYNPTNAASNIINADGPEHAMLRRQLATGFSEKSLRSQQPIIMRYVDLLILRLHERCKLGDVDLASWYNFTTFDIIGDLAFGEPFGCLEKSEYNPWVRNIFSVIKVATVVQQATYFPWLRALLIRILTSAAARSRQDAHREMTRQKVLRRIDIGKNEERPDLIEGLLKKKDEWNMPVANIERNASVLIVAGSESTATALSGITYLLAKNPKSLDRLTQEIRSSFDCEGDIDFISVNRLPYLMACIEEGLRLYPPAPVGTPRVTPKNGAIVSGHFVPQDSTVAIHHWAVYHSEKNFTKPFEFHPERFLGDPEFESDHREALQPFHTGPRGCLGRNLAYVEMKVILCHIIWNFDVTLAPECDQWMESQKIYNLWEKGPLLLRLKSIVSTSLSQYLP</sequence>
<evidence type="ECO:0000256" key="4">
    <source>
        <dbReference type="ARBA" id="ARBA00022723"/>
    </source>
</evidence>
<accession>A0A9N9VV90</accession>
<evidence type="ECO:0000256" key="7">
    <source>
        <dbReference type="ARBA" id="ARBA00023033"/>
    </source>
</evidence>
<evidence type="ECO:0000256" key="1">
    <source>
        <dbReference type="ARBA" id="ARBA00001971"/>
    </source>
</evidence>
<dbReference type="GO" id="GO:0016705">
    <property type="term" value="F:oxidoreductase activity, acting on paired donors, with incorporation or reduction of molecular oxygen"/>
    <property type="evidence" value="ECO:0007669"/>
    <property type="project" value="InterPro"/>
</dbReference>
<feature type="binding site" description="axial binding residue" evidence="8">
    <location>
        <position position="439"/>
    </location>
    <ligand>
        <name>heme</name>
        <dbReference type="ChEBI" id="CHEBI:30413"/>
    </ligand>
    <ligandPart>
        <name>Fe</name>
        <dbReference type="ChEBI" id="CHEBI:18248"/>
    </ligandPart>
</feature>
<gene>
    <name evidence="11" type="ORF">CRHIZ90672A_00006952</name>
</gene>
<dbReference type="FunFam" id="1.10.630.10:FF:000047">
    <property type="entry name" value="Cytochrome P450 monooxygenase"/>
    <property type="match status" value="1"/>
</dbReference>
<keyword evidence="10" id="KW-0472">Membrane</keyword>
<dbReference type="PRINTS" id="PR00463">
    <property type="entry name" value="EP450I"/>
</dbReference>
<dbReference type="PANTHER" id="PTHR24305">
    <property type="entry name" value="CYTOCHROME P450"/>
    <property type="match status" value="1"/>
</dbReference>
<comment type="similarity">
    <text evidence="2 9">Belongs to the cytochrome P450 family.</text>
</comment>
<dbReference type="EMBL" id="CABFNQ020000748">
    <property type="protein sequence ID" value="CAH0034092.1"/>
    <property type="molecule type" value="Genomic_DNA"/>
</dbReference>
<comment type="cofactor">
    <cofactor evidence="1 8">
        <name>heme</name>
        <dbReference type="ChEBI" id="CHEBI:30413"/>
    </cofactor>
</comment>
<keyword evidence="7 9" id="KW-0503">Monooxygenase</keyword>
<evidence type="ECO:0000256" key="8">
    <source>
        <dbReference type="PIRSR" id="PIRSR602401-1"/>
    </source>
</evidence>
<comment type="caution">
    <text evidence="11">The sequence shown here is derived from an EMBL/GenBank/DDBJ whole genome shotgun (WGS) entry which is preliminary data.</text>
</comment>
<dbReference type="OrthoDB" id="1470350at2759"/>
<feature type="transmembrane region" description="Helical" evidence="10">
    <location>
        <begin position="7"/>
        <end position="31"/>
    </location>
</feature>
<organism evidence="11 12">
    <name type="scientific">Clonostachys rhizophaga</name>
    <dbReference type="NCBI Taxonomy" id="160324"/>
    <lineage>
        <taxon>Eukaryota</taxon>
        <taxon>Fungi</taxon>
        <taxon>Dikarya</taxon>
        <taxon>Ascomycota</taxon>
        <taxon>Pezizomycotina</taxon>
        <taxon>Sordariomycetes</taxon>
        <taxon>Hypocreomycetidae</taxon>
        <taxon>Hypocreales</taxon>
        <taxon>Bionectriaceae</taxon>
        <taxon>Clonostachys</taxon>
    </lineage>
</organism>
<dbReference type="GO" id="GO:0004497">
    <property type="term" value="F:monooxygenase activity"/>
    <property type="evidence" value="ECO:0007669"/>
    <property type="project" value="UniProtKB-KW"/>
</dbReference>
<keyword evidence="4 8" id="KW-0479">Metal-binding</keyword>
<dbReference type="InterPro" id="IPR001128">
    <property type="entry name" value="Cyt_P450"/>
</dbReference>
<dbReference type="InterPro" id="IPR036396">
    <property type="entry name" value="Cyt_P450_sf"/>
</dbReference>
<evidence type="ECO:0000313" key="12">
    <source>
        <dbReference type="Proteomes" id="UP000696573"/>
    </source>
</evidence>
<reference evidence="11" key="1">
    <citation type="submission" date="2021-10" db="EMBL/GenBank/DDBJ databases">
        <authorList>
            <person name="Piombo E."/>
        </authorList>
    </citation>
    <scope>NUCLEOTIDE SEQUENCE</scope>
</reference>
<evidence type="ECO:0000256" key="6">
    <source>
        <dbReference type="ARBA" id="ARBA00023004"/>
    </source>
</evidence>
<dbReference type="InterPro" id="IPR002401">
    <property type="entry name" value="Cyt_P450_E_grp-I"/>
</dbReference>
<dbReference type="InterPro" id="IPR050121">
    <property type="entry name" value="Cytochrome_P450_monoxygenase"/>
</dbReference>
<keyword evidence="6 8" id="KW-0408">Iron</keyword>
<evidence type="ECO:0000313" key="11">
    <source>
        <dbReference type="EMBL" id="CAH0034092.1"/>
    </source>
</evidence>
<dbReference type="GO" id="GO:0009403">
    <property type="term" value="P:toxin biosynthetic process"/>
    <property type="evidence" value="ECO:0007669"/>
    <property type="project" value="UniProtKB-ARBA"/>
</dbReference>
<dbReference type="SUPFAM" id="SSF48264">
    <property type="entry name" value="Cytochrome P450"/>
    <property type="match status" value="1"/>
</dbReference>
<keyword evidence="12" id="KW-1185">Reference proteome</keyword>
<keyword evidence="10" id="KW-0812">Transmembrane</keyword>
<dbReference type="Pfam" id="PF00067">
    <property type="entry name" value="p450"/>
    <property type="match status" value="1"/>
</dbReference>
<evidence type="ECO:0000256" key="2">
    <source>
        <dbReference type="ARBA" id="ARBA00010617"/>
    </source>
</evidence>
<name>A0A9N9VV90_9HYPO</name>
<dbReference type="CDD" id="cd11058">
    <property type="entry name" value="CYP60B-like"/>
    <property type="match status" value="1"/>
</dbReference>